<evidence type="ECO:0000313" key="1">
    <source>
        <dbReference type="EMBL" id="EMA28060.1"/>
    </source>
</evidence>
<dbReference type="eggNOG" id="arCOG09132">
    <property type="taxonomic scope" value="Archaea"/>
</dbReference>
<dbReference type="STRING" id="1227454.C446_17604"/>
<dbReference type="Proteomes" id="UP000011607">
    <property type="component" value="Unassembled WGS sequence"/>
</dbReference>
<organism evidence="1 2">
    <name type="scientific">Halobiforma nitratireducens JCM 10879</name>
    <dbReference type="NCBI Taxonomy" id="1227454"/>
    <lineage>
        <taxon>Archaea</taxon>
        <taxon>Methanobacteriati</taxon>
        <taxon>Methanobacteriota</taxon>
        <taxon>Stenosarchaea group</taxon>
        <taxon>Halobacteria</taxon>
        <taxon>Halobacteriales</taxon>
        <taxon>Natrialbaceae</taxon>
        <taxon>Halobiforma</taxon>
    </lineage>
</organism>
<dbReference type="AlphaFoldDB" id="M0L813"/>
<comment type="caution">
    <text evidence="1">The sequence shown here is derived from an EMBL/GenBank/DDBJ whole genome shotgun (WGS) entry which is preliminary data.</text>
</comment>
<keyword evidence="2" id="KW-1185">Reference proteome</keyword>
<sequence length="914" mass="100246">MIVGSGTVAAIALSGYAGAATADADDDGRTSLPSDLESVLELVPGESALDANYQHVVYVDIDDPDDESALLGFHGVADEIDDIDSESVSEGIFAMSDDATVVALTGSFDRPDRGDERSDGWTVGEIDDDPFAAADGKLVAADSDDEADVIETAIAAASGDEPSIVTDPEATETTFEYLGSQSHVTFLPDISGTPSPELGDDVIDSVGIGRELPPTERADDGTLENGYVFHLADADITADDEWVLERIERLEQGNVLETTIDRADDGSVVYVDVVAEQPPERDRDAAPDARIRARSNADEGTVTVEHTDGESIDADMLEVWKNGDLADDQLADEYATFTEGDTFELETGPLADVGLRWFDEEADVYYYYDTTVVGSESFETTHDIDTDTVEITYVGDLNADPDLVELGRRNDDAVGTERSSLDISGSLSAGDTITAEDVTLGDRITLELAVPANPNRGQRSLVYFRVRPPRMHLSDRDGSVVARYFGDVERDADEFRVLVEDEPADVQFTDVTDTLSENEEIDLGEIEFGTHVAVEWLEPDEPEVIEERVVRPNARVGLVYDDAEGTVTVDYEERDDDVEGDAIDADDLELRVTGEPAATQPADEYDTFEPGDGFTIDIKPVAEVELVWEGPEDTEHTIGRTTVGRESFDAEYDPDAEVVEVVYTGQQPADPSNLTINHRGNDPTSDDEALFDQEYDALTDGDSVVIEDVGYEDRISVRLVQEGENYVSRRSIFHFRAEPRWAFRVTEQDDELVAVYGEEVTRDADNFRLLVDDELAAVQPADHHDTLTRDDEFELGEFEVGTELTFEWVVPDEPREVREHVVVPDAEFDIDYEEDDGEITIEHAGGDPIDADDLGLIVEPTMREPVGWDDQDTVTEGDATTVTADGEIETDRDPVAVRLVFQETDTIASERLKD</sequence>
<proteinExistence type="predicted"/>
<dbReference type="PATRIC" id="fig|1227454.3.peg.3594"/>
<evidence type="ECO:0000313" key="2">
    <source>
        <dbReference type="Proteomes" id="UP000011607"/>
    </source>
</evidence>
<name>M0L813_9EURY</name>
<reference evidence="1 2" key="1">
    <citation type="journal article" date="2014" name="PLoS Genet.">
        <title>Phylogenetically driven sequencing of extremely halophilic archaea reveals strategies for static and dynamic osmo-response.</title>
        <authorList>
            <person name="Becker E.A."/>
            <person name="Seitzer P.M."/>
            <person name="Tritt A."/>
            <person name="Larsen D."/>
            <person name="Krusor M."/>
            <person name="Yao A.I."/>
            <person name="Wu D."/>
            <person name="Madern D."/>
            <person name="Eisen J.A."/>
            <person name="Darling A.E."/>
            <person name="Facciotti M.T."/>
        </authorList>
    </citation>
    <scope>NUCLEOTIDE SEQUENCE [LARGE SCALE GENOMIC DNA]</scope>
    <source>
        <strain evidence="1 2">JCM 10879</strain>
    </source>
</reference>
<protein>
    <submittedName>
        <fullName evidence="1">Uncharacterized protein</fullName>
    </submittedName>
</protein>
<gene>
    <name evidence="1" type="ORF">C446_17604</name>
</gene>
<dbReference type="eggNOG" id="arCOG06836">
    <property type="taxonomic scope" value="Archaea"/>
</dbReference>
<accession>M0L813</accession>
<dbReference type="EMBL" id="AOMA01000197">
    <property type="protein sequence ID" value="EMA28060.1"/>
    <property type="molecule type" value="Genomic_DNA"/>
</dbReference>